<evidence type="ECO:0000256" key="6">
    <source>
        <dbReference type="SAM" id="Phobius"/>
    </source>
</evidence>
<organism evidence="8 9">
    <name type="scientific">Brachybacterium ginsengisoli</name>
    <dbReference type="NCBI Taxonomy" id="1331682"/>
    <lineage>
        <taxon>Bacteria</taxon>
        <taxon>Bacillati</taxon>
        <taxon>Actinomycetota</taxon>
        <taxon>Actinomycetes</taxon>
        <taxon>Micrococcales</taxon>
        <taxon>Dermabacteraceae</taxon>
        <taxon>Brachybacterium</taxon>
    </lineage>
</organism>
<keyword evidence="2 6" id="KW-0812">Transmembrane</keyword>
<dbReference type="InterPro" id="IPR004837">
    <property type="entry name" value="NaCa_Exmemb"/>
</dbReference>
<dbReference type="Pfam" id="PF01699">
    <property type="entry name" value="Na_Ca_ex"/>
    <property type="match status" value="2"/>
</dbReference>
<proteinExistence type="predicted"/>
<dbReference type="InterPro" id="IPR052946">
    <property type="entry name" value="Alkaline_pH_Ca-Antiporter"/>
</dbReference>
<feature type="transmembrane region" description="Helical" evidence="6">
    <location>
        <begin position="345"/>
        <end position="367"/>
    </location>
</feature>
<evidence type="ECO:0000313" key="8">
    <source>
        <dbReference type="EMBL" id="ATG54065.1"/>
    </source>
</evidence>
<feature type="transmembrane region" description="Helical" evidence="6">
    <location>
        <begin position="379"/>
        <end position="397"/>
    </location>
</feature>
<dbReference type="PANTHER" id="PTHR37958:SF1">
    <property type="entry name" value="SODIUM-POTASSIUM_PROTON ANTIPORTER CHAA"/>
    <property type="match status" value="1"/>
</dbReference>
<feature type="transmembrane region" description="Helical" evidence="6">
    <location>
        <begin position="275"/>
        <end position="297"/>
    </location>
</feature>
<keyword evidence="9" id="KW-1185">Reference proteome</keyword>
<protein>
    <submittedName>
        <fullName evidence="8">Calcium:proton antiporter</fullName>
    </submittedName>
</protein>
<evidence type="ECO:0000313" key="9">
    <source>
        <dbReference type="Proteomes" id="UP000217889"/>
    </source>
</evidence>
<name>A0A291GV10_9MICO</name>
<feature type="domain" description="Sodium/calcium exchanger membrane region" evidence="7">
    <location>
        <begin position="280"/>
        <end position="420"/>
    </location>
</feature>
<dbReference type="GO" id="GO:0015386">
    <property type="term" value="F:potassium:proton antiporter activity"/>
    <property type="evidence" value="ECO:0007669"/>
    <property type="project" value="TreeGrafter"/>
</dbReference>
<dbReference type="AlphaFoldDB" id="A0A291GV10"/>
<feature type="transmembrane region" description="Helical" evidence="6">
    <location>
        <begin position="21"/>
        <end position="39"/>
    </location>
</feature>
<feature type="domain" description="Sodium/calcium exchanger membrane region" evidence="7">
    <location>
        <begin position="53"/>
        <end position="204"/>
    </location>
</feature>
<evidence type="ECO:0000256" key="3">
    <source>
        <dbReference type="ARBA" id="ARBA00022989"/>
    </source>
</evidence>
<feature type="transmembrane region" description="Helical" evidence="6">
    <location>
        <begin position="180"/>
        <end position="201"/>
    </location>
</feature>
<dbReference type="PANTHER" id="PTHR37958">
    <property type="entry name" value="SODIUM-POTASSIUM/PROTON ANTIPORTER CHAA"/>
    <property type="match status" value="1"/>
</dbReference>
<feature type="region of interest" description="Disordered" evidence="5">
    <location>
        <begin position="222"/>
        <end position="256"/>
    </location>
</feature>
<feature type="transmembrane region" description="Helical" evidence="6">
    <location>
        <begin position="303"/>
        <end position="324"/>
    </location>
</feature>
<sequence>MTSRSPALTGRALPRTVLTRGAVGRLLLGWASVALLALASQLLEGHLPSPVLALVLAGIVAVVVVAAGGVVQQAEALAHRLGDPYGTLVLTLSIVVIEVVLIAAVMLGPGDHTTIARDSVMAVSMIIMNLVLGLSVLVGGLRHGALAVQRVGTSAYLVMLVVLAALALAMPALLGEGGSYSPAQALIVGGLTVALYGVFLWRQTGAQAADFQEPAPLTAVPAAPGAEPAAAGPTDAPTDASTDAPTSASAGTSADAGASSTAQLRAVAREHLPELLLRSALLIATVLPIVLLSHHMAGLLDEGLARLGAPAALGGALIAMIVFTPESLTAVRAALGGEMQRVVNLCHGALVSTLALTIPTVLVIGLLTGRSVVLAESPANLLLLGLTLAVSAISAAAPRVTALHGAVHLMLFGIYALALFT</sequence>
<dbReference type="GO" id="GO:0015385">
    <property type="term" value="F:sodium:proton antiporter activity"/>
    <property type="evidence" value="ECO:0007669"/>
    <property type="project" value="TreeGrafter"/>
</dbReference>
<gene>
    <name evidence="8" type="ORF">CFK41_04220</name>
</gene>
<keyword evidence="3 6" id="KW-1133">Transmembrane helix</keyword>
<feature type="transmembrane region" description="Helical" evidence="6">
    <location>
        <begin position="84"/>
        <end position="107"/>
    </location>
</feature>
<evidence type="ECO:0000256" key="2">
    <source>
        <dbReference type="ARBA" id="ARBA00022692"/>
    </source>
</evidence>
<evidence type="ECO:0000256" key="5">
    <source>
        <dbReference type="SAM" id="MobiDB-lite"/>
    </source>
</evidence>
<dbReference type="KEGG" id="bgg:CFK41_04220"/>
<evidence type="ECO:0000256" key="4">
    <source>
        <dbReference type="ARBA" id="ARBA00023136"/>
    </source>
</evidence>
<reference evidence="8 9" key="1">
    <citation type="journal article" date="2014" name="Int. J. Syst. Evol. Microbiol.">
        <title>Brachybacterium ginsengisoli sp. nov., isolated from soil of a ginseng field.</title>
        <authorList>
            <person name="Hoang V.A."/>
            <person name="Kim Y.J."/>
            <person name="Nguyen N.L."/>
            <person name="Yang D.C."/>
        </authorList>
    </citation>
    <scope>NUCLEOTIDE SEQUENCE [LARGE SCALE GENOMIC DNA]</scope>
    <source>
        <strain evidence="8 9">DCY80</strain>
    </source>
</reference>
<evidence type="ECO:0000259" key="7">
    <source>
        <dbReference type="Pfam" id="PF01699"/>
    </source>
</evidence>
<feature type="transmembrane region" description="Helical" evidence="6">
    <location>
        <begin position="51"/>
        <end position="72"/>
    </location>
</feature>
<dbReference type="GO" id="GO:0005886">
    <property type="term" value="C:plasma membrane"/>
    <property type="evidence" value="ECO:0007669"/>
    <property type="project" value="TreeGrafter"/>
</dbReference>
<evidence type="ECO:0000256" key="1">
    <source>
        <dbReference type="ARBA" id="ARBA00004141"/>
    </source>
</evidence>
<dbReference type="EMBL" id="CP023564">
    <property type="protein sequence ID" value="ATG54065.1"/>
    <property type="molecule type" value="Genomic_DNA"/>
</dbReference>
<dbReference type="RefSeq" id="WP_096798544.1">
    <property type="nucleotide sequence ID" value="NZ_CP023564.1"/>
</dbReference>
<accession>A0A291GV10</accession>
<feature type="transmembrane region" description="Helical" evidence="6">
    <location>
        <begin position="402"/>
        <end position="420"/>
    </location>
</feature>
<feature type="transmembrane region" description="Helical" evidence="6">
    <location>
        <begin position="153"/>
        <end position="174"/>
    </location>
</feature>
<keyword evidence="4 6" id="KW-0472">Membrane</keyword>
<comment type="subcellular location">
    <subcellularLocation>
        <location evidence="1">Membrane</location>
        <topology evidence="1">Multi-pass membrane protein</topology>
    </subcellularLocation>
</comment>
<dbReference type="Proteomes" id="UP000217889">
    <property type="component" value="Chromosome"/>
</dbReference>
<feature type="transmembrane region" description="Helical" evidence="6">
    <location>
        <begin position="119"/>
        <end position="141"/>
    </location>
</feature>
<dbReference type="OrthoDB" id="3531445at2"/>